<evidence type="ECO:0000313" key="9">
    <source>
        <dbReference type="Proteomes" id="UP001218188"/>
    </source>
</evidence>
<keyword evidence="3" id="KW-0677">Repeat</keyword>
<feature type="compositionally biased region" description="Basic and acidic residues" evidence="7">
    <location>
        <begin position="476"/>
        <end position="501"/>
    </location>
</feature>
<dbReference type="InterPro" id="IPR036322">
    <property type="entry name" value="WD40_repeat_dom_sf"/>
</dbReference>
<dbReference type="InterPro" id="IPR045227">
    <property type="entry name" value="WDR18/Ipi3/RID3"/>
</dbReference>
<evidence type="ECO:0000256" key="6">
    <source>
        <dbReference type="SAM" id="Coils"/>
    </source>
</evidence>
<gene>
    <name evidence="8" type="ORF">C8F04DRAFT_1097958</name>
</gene>
<dbReference type="PANTHER" id="PTHR18763:SF0">
    <property type="entry name" value="WD REPEAT-CONTAINING PROTEIN 18"/>
    <property type="match status" value="1"/>
</dbReference>
<keyword evidence="9" id="KW-1185">Reference proteome</keyword>
<feature type="repeat" description="WD" evidence="4">
    <location>
        <begin position="196"/>
        <end position="218"/>
    </location>
</feature>
<organism evidence="8 9">
    <name type="scientific">Mycena alexandri</name>
    <dbReference type="NCBI Taxonomy" id="1745969"/>
    <lineage>
        <taxon>Eukaryota</taxon>
        <taxon>Fungi</taxon>
        <taxon>Dikarya</taxon>
        <taxon>Basidiomycota</taxon>
        <taxon>Agaricomycotina</taxon>
        <taxon>Agaricomycetes</taxon>
        <taxon>Agaricomycetidae</taxon>
        <taxon>Agaricales</taxon>
        <taxon>Marasmiineae</taxon>
        <taxon>Mycenaceae</taxon>
        <taxon>Mycena</taxon>
    </lineage>
</organism>
<dbReference type="InterPro" id="IPR001680">
    <property type="entry name" value="WD40_rpt"/>
</dbReference>
<name>A0AAD6X846_9AGAR</name>
<dbReference type="PROSITE" id="PS50294">
    <property type="entry name" value="WD_REPEATS_REGION"/>
    <property type="match status" value="1"/>
</dbReference>
<dbReference type="GO" id="GO:0005656">
    <property type="term" value="C:nuclear pre-replicative complex"/>
    <property type="evidence" value="ECO:0007669"/>
    <property type="project" value="TreeGrafter"/>
</dbReference>
<keyword evidence="5" id="KW-0698">rRNA processing</keyword>
<evidence type="ECO:0000256" key="2">
    <source>
        <dbReference type="ARBA" id="ARBA00022574"/>
    </source>
</evidence>
<dbReference type="SUPFAM" id="SSF50978">
    <property type="entry name" value="WD40 repeat-like"/>
    <property type="match status" value="1"/>
</dbReference>
<evidence type="ECO:0000256" key="4">
    <source>
        <dbReference type="PROSITE-ProRule" id="PRU00221"/>
    </source>
</evidence>
<dbReference type="InterPro" id="IPR019775">
    <property type="entry name" value="WD40_repeat_CS"/>
</dbReference>
<sequence length="501" mass="54388">MLFRETILSGATPTAGPGTIAIHDFQTGSTLASFKQTNAAPHGTAVVQSQGGQGGILFAAQHDKSILNVYNFQKDQVSLKIVLPEKLSCIAVDHSGEFCAGGTSQGRIYLWEVASGILFNSWDAHYRQVTVLKFTHDGAALLSGSEDSGLSVWSVSRLLDDDTHSDLPLPYCVLSDHTLPITDIACGIGAFPNCRVLTSAVDHSVKLWDISSQSLLTTFQFPQPISCLAWDLTERMFFAASKDGSIHQMNLFRQREDNSGSHVMEAIGGSGVTDIIRVGDEHQAKAPKRRLISVGEPVVSIAISLTSTLLLAGTSTGIIHIYDIPSHQLLRSISTHKGFSITHLATMLKPPDLIGHVSLSIQAGPSSDNIPVRHVAPFQRMRDPKSRDAHDITMLLPVQDNVYEDEGSIYSAEALLRDHEFFVQPAASGGQDAISLQSKVNELETEVARLREQLGKAKGVNDVMWETVVQKVVGQGKDKDAEKHGAGAEDERRRKRGRTDS</sequence>
<feature type="non-terminal residue" evidence="8">
    <location>
        <position position="501"/>
    </location>
</feature>
<dbReference type="Pfam" id="PF00400">
    <property type="entry name" value="WD40"/>
    <property type="match status" value="3"/>
</dbReference>
<feature type="repeat" description="WD" evidence="4">
    <location>
        <begin position="122"/>
        <end position="156"/>
    </location>
</feature>
<dbReference type="SUPFAM" id="SSF161270">
    <property type="entry name" value="PspA lactotransferrin-binding region"/>
    <property type="match status" value="1"/>
</dbReference>
<dbReference type="InterPro" id="IPR015943">
    <property type="entry name" value="WD40/YVTN_repeat-like_dom_sf"/>
</dbReference>
<dbReference type="Gene3D" id="2.130.10.10">
    <property type="entry name" value="YVTN repeat-like/Quinoprotein amine dehydrogenase"/>
    <property type="match status" value="2"/>
</dbReference>
<keyword evidence="6" id="KW-0175">Coiled coil</keyword>
<dbReference type="PROSITE" id="PS00678">
    <property type="entry name" value="WD_REPEATS_1"/>
    <property type="match status" value="1"/>
</dbReference>
<comment type="similarity">
    <text evidence="1 5">Belongs to the WD repeat IPI3/WDR18 family.</text>
</comment>
<evidence type="ECO:0000256" key="7">
    <source>
        <dbReference type="SAM" id="MobiDB-lite"/>
    </source>
</evidence>
<dbReference type="EMBL" id="JARJCM010000049">
    <property type="protein sequence ID" value="KAJ7035634.1"/>
    <property type="molecule type" value="Genomic_DNA"/>
</dbReference>
<keyword evidence="2 4" id="KW-0853">WD repeat</keyword>
<dbReference type="AlphaFoldDB" id="A0AAD6X846"/>
<dbReference type="Proteomes" id="UP001218188">
    <property type="component" value="Unassembled WGS sequence"/>
</dbReference>
<reference evidence="8" key="1">
    <citation type="submission" date="2023-03" db="EMBL/GenBank/DDBJ databases">
        <title>Massive genome expansion in bonnet fungi (Mycena s.s.) driven by repeated elements and novel gene families across ecological guilds.</title>
        <authorList>
            <consortium name="Lawrence Berkeley National Laboratory"/>
            <person name="Harder C.B."/>
            <person name="Miyauchi S."/>
            <person name="Viragh M."/>
            <person name="Kuo A."/>
            <person name="Thoen E."/>
            <person name="Andreopoulos B."/>
            <person name="Lu D."/>
            <person name="Skrede I."/>
            <person name="Drula E."/>
            <person name="Henrissat B."/>
            <person name="Morin E."/>
            <person name="Kohler A."/>
            <person name="Barry K."/>
            <person name="LaButti K."/>
            <person name="Morin E."/>
            <person name="Salamov A."/>
            <person name="Lipzen A."/>
            <person name="Mereny Z."/>
            <person name="Hegedus B."/>
            <person name="Baldrian P."/>
            <person name="Stursova M."/>
            <person name="Weitz H."/>
            <person name="Taylor A."/>
            <person name="Grigoriev I.V."/>
            <person name="Nagy L.G."/>
            <person name="Martin F."/>
            <person name="Kauserud H."/>
        </authorList>
    </citation>
    <scope>NUCLEOTIDE SEQUENCE</scope>
    <source>
        <strain evidence="8">CBHHK200</strain>
    </source>
</reference>
<comment type="subcellular location">
    <subcellularLocation>
        <location evidence="5">Nucleus</location>
    </subcellularLocation>
</comment>
<dbReference type="PANTHER" id="PTHR18763">
    <property type="entry name" value="WD-REPEAT PROTEIN 18"/>
    <property type="match status" value="1"/>
</dbReference>
<evidence type="ECO:0000256" key="5">
    <source>
        <dbReference type="RuleBase" id="RU369067"/>
    </source>
</evidence>
<dbReference type="PROSITE" id="PS50082">
    <property type="entry name" value="WD_REPEATS_2"/>
    <property type="match status" value="2"/>
</dbReference>
<evidence type="ECO:0000256" key="1">
    <source>
        <dbReference type="ARBA" id="ARBA00010143"/>
    </source>
</evidence>
<comment type="caution">
    <text evidence="8">The sequence shown here is derived from an EMBL/GenBank/DDBJ whole genome shotgun (WGS) entry which is preliminary data.</text>
</comment>
<keyword evidence="5" id="KW-0539">Nucleus</keyword>
<comment type="subunit">
    <text evidence="5">Component of the RIX1 complex, composed of IPI1, RIX1/IPI2 and IPI3 in a 1:2:2 stoichiometry. The complex interacts (via RIX1) with MDN1 (via its hexameric AAA ATPase ring) and the pre-60S ribosome particles.</text>
</comment>
<feature type="region of interest" description="Disordered" evidence="7">
    <location>
        <begin position="474"/>
        <end position="501"/>
    </location>
</feature>
<feature type="coiled-coil region" evidence="6">
    <location>
        <begin position="433"/>
        <end position="460"/>
    </location>
</feature>
<protein>
    <recommendedName>
        <fullName evidence="5">Pre-rRNA-processing protein IPI3</fullName>
    </recommendedName>
</protein>
<evidence type="ECO:0000256" key="3">
    <source>
        <dbReference type="ARBA" id="ARBA00022737"/>
    </source>
</evidence>
<accession>A0AAD6X846</accession>
<evidence type="ECO:0000313" key="8">
    <source>
        <dbReference type="EMBL" id="KAJ7035634.1"/>
    </source>
</evidence>
<comment type="function">
    <text evidence="5">Component of the RIX1 complex required for processing of ITS2 sequences from 35S pre-rRNA.</text>
</comment>
<dbReference type="SMART" id="SM00320">
    <property type="entry name" value="WD40"/>
    <property type="match status" value="5"/>
</dbReference>
<dbReference type="GO" id="GO:0120330">
    <property type="term" value="C:rixosome complex"/>
    <property type="evidence" value="ECO:0007669"/>
    <property type="project" value="UniProtKB-UniRule"/>
</dbReference>
<dbReference type="GO" id="GO:0006364">
    <property type="term" value="P:rRNA processing"/>
    <property type="evidence" value="ECO:0007669"/>
    <property type="project" value="UniProtKB-UniRule"/>
</dbReference>
<proteinExistence type="inferred from homology"/>
<dbReference type="GO" id="GO:0006261">
    <property type="term" value="P:DNA-templated DNA replication"/>
    <property type="evidence" value="ECO:0007669"/>
    <property type="project" value="TreeGrafter"/>
</dbReference>